<keyword evidence="2" id="KW-1185">Reference proteome</keyword>
<sequence length="91" mass="9390">MGEQYGRTGSAGSATQVHFVAPAEGPGDESRVGLFGVCLHAVPPSDDRGPIGVSADRAVVRGGLRQAVAPALPARVMRSAETRKKTPPRKA</sequence>
<name>A0ABN0ZL10_9ACTN</name>
<protein>
    <submittedName>
        <fullName evidence="1">Uncharacterized protein</fullName>
    </submittedName>
</protein>
<accession>A0ABN0ZL10</accession>
<evidence type="ECO:0000313" key="1">
    <source>
        <dbReference type="EMBL" id="GAA0451135.1"/>
    </source>
</evidence>
<dbReference type="Proteomes" id="UP001500909">
    <property type="component" value="Unassembled WGS sequence"/>
</dbReference>
<comment type="caution">
    <text evidence="1">The sequence shown here is derived from an EMBL/GenBank/DDBJ whole genome shotgun (WGS) entry which is preliminary data.</text>
</comment>
<dbReference type="EMBL" id="BAAABY010000009">
    <property type="protein sequence ID" value="GAA0451135.1"/>
    <property type="molecule type" value="Genomic_DNA"/>
</dbReference>
<organism evidence="1 2">
    <name type="scientific">Streptomyces olivaceiscleroticus</name>
    <dbReference type="NCBI Taxonomy" id="68245"/>
    <lineage>
        <taxon>Bacteria</taxon>
        <taxon>Bacillati</taxon>
        <taxon>Actinomycetota</taxon>
        <taxon>Actinomycetes</taxon>
        <taxon>Kitasatosporales</taxon>
        <taxon>Streptomycetaceae</taxon>
        <taxon>Streptomyces</taxon>
    </lineage>
</organism>
<reference evidence="1 2" key="1">
    <citation type="journal article" date="2019" name="Int. J. Syst. Evol. Microbiol.">
        <title>The Global Catalogue of Microorganisms (GCM) 10K type strain sequencing project: providing services to taxonomists for standard genome sequencing and annotation.</title>
        <authorList>
            <consortium name="The Broad Institute Genomics Platform"/>
            <consortium name="The Broad Institute Genome Sequencing Center for Infectious Disease"/>
            <person name="Wu L."/>
            <person name="Ma J."/>
        </authorList>
    </citation>
    <scope>NUCLEOTIDE SEQUENCE [LARGE SCALE GENOMIC DNA]</scope>
    <source>
        <strain evidence="1 2">JCM 4805</strain>
    </source>
</reference>
<evidence type="ECO:0000313" key="2">
    <source>
        <dbReference type="Proteomes" id="UP001500909"/>
    </source>
</evidence>
<proteinExistence type="predicted"/>
<gene>
    <name evidence="1" type="ORF">GCM10010361_14020</name>
</gene>